<accession>A0A933GK79</accession>
<organism evidence="2 3">
    <name type="scientific">Tectimicrobiota bacterium</name>
    <dbReference type="NCBI Taxonomy" id="2528274"/>
    <lineage>
        <taxon>Bacteria</taxon>
        <taxon>Pseudomonadati</taxon>
        <taxon>Nitrospinota/Tectimicrobiota group</taxon>
        <taxon>Candidatus Tectimicrobiota</taxon>
    </lineage>
</organism>
<dbReference type="Proteomes" id="UP000772181">
    <property type="component" value="Unassembled WGS sequence"/>
</dbReference>
<proteinExistence type="predicted"/>
<dbReference type="InterPro" id="IPR013785">
    <property type="entry name" value="Aldolase_TIM"/>
</dbReference>
<comment type="caution">
    <text evidence="2">The sequence shown here is derived from an EMBL/GenBank/DDBJ whole genome shotgun (WGS) entry which is preliminary data.</text>
</comment>
<dbReference type="SUPFAM" id="SSF51395">
    <property type="entry name" value="FMN-linked oxidoreductases"/>
    <property type="match status" value="1"/>
</dbReference>
<evidence type="ECO:0000259" key="1">
    <source>
        <dbReference type="Pfam" id="PF00724"/>
    </source>
</evidence>
<protein>
    <recommendedName>
        <fullName evidence="1">NADH:flavin oxidoreductase/NADH oxidase N-terminal domain-containing protein</fullName>
    </recommendedName>
</protein>
<dbReference type="Gene3D" id="3.20.20.70">
    <property type="entry name" value="Aldolase class I"/>
    <property type="match status" value="1"/>
</dbReference>
<feature type="domain" description="NADH:flavin oxidoreductase/NADH oxidase N-terminal" evidence="1">
    <location>
        <begin position="8"/>
        <end position="64"/>
    </location>
</feature>
<sequence length="64" mass="7272">MKTMFNHLFSPIKINNVTVKNRILQPAHAKIYEDRIDNGALTSERNAYYHAERAKGGAGLIIME</sequence>
<evidence type="ECO:0000313" key="2">
    <source>
        <dbReference type="EMBL" id="MBI4595107.1"/>
    </source>
</evidence>
<gene>
    <name evidence="2" type="ORF">HY730_01870</name>
</gene>
<dbReference type="AlphaFoldDB" id="A0A933GK79"/>
<dbReference type="GO" id="GO:0010181">
    <property type="term" value="F:FMN binding"/>
    <property type="evidence" value="ECO:0007669"/>
    <property type="project" value="InterPro"/>
</dbReference>
<name>A0A933GK79_UNCTE</name>
<dbReference type="GO" id="GO:0016491">
    <property type="term" value="F:oxidoreductase activity"/>
    <property type="evidence" value="ECO:0007669"/>
    <property type="project" value="InterPro"/>
</dbReference>
<feature type="non-terminal residue" evidence="2">
    <location>
        <position position="64"/>
    </location>
</feature>
<reference evidence="2" key="1">
    <citation type="submission" date="2020-07" db="EMBL/GenBank/DDBJ databases">
        <title>Huge and variable diversity of episymbiotic CPR bacteria and DPANN archaea in groundwater ecosystems.</title>
        <authorList>
            <person name="He C.Y."/>
            <person name="Keren R."/>
            <person name="Whittaker M."/>
            <person name="Farag I.F."/>
            <person name="Doudna J."/>
            <person name="Cate J.H.D."/>
            <person name="Banfield J.F."/>
        </authorList>
    </citation>
    <scope>NUCLEOTIDE SEQUENCE</scope>
    <source>
        <strain evidence="2">NC_groundwater_1482_Ag_S-0.65um_47_24</strain>
    </source>
</reference>
<evidence type="ECO:0000313" key="3">
    <source>
        <dbReference type="Proteomes" id="UP000772181"/>
    </source>
</evidence>
<dbReference type="Pfam" id="PF00724">
    <property type="entry name" value="Oxidored_FMN"/>
    <property type="match status" value="1"/>
</dbReference>
<dbReference type="InterPro" id="IPR001155">
    <property type="entry name" value="OxRdtase_FMN_N"/>
</dbReference>
<dbReference type="EMBL" id="JACQWF010000088">
    <property type="protein sequence ID" value="MBI4595107.1"/>
    <property type="molecule type" value="Genomic_DNA"/>
</dbReference>